<dbReference type="SUPFAM" id="SSF54506">
    <property type="entry name" value="Diaminopimelate epimerase-like"/>
    <property type="match status" value="1"/>
</dbReference>
<comment type="similarity">
    <text evidence="1">Belongs to the PhzF family.</text>
</comment>
<accession>A0A381SUD8</accession>
<dbReference type="NCBIfam" id="TIGR00654">
    <property type="entry name" value="PhzF_family"/>
    <property type="match status" value="1"/>
</dbReference>
<dbReference type="InterPro" id="IPR003719">
    <property type="entry name" value="Phenazine_PhzF-like"/>
</dbReference>
<sequence>MKLPIYYIDAFTENVFQGNPAAVVVVKENLADETMQAIAFENNLSETAYVNISSSPYLIRWFTPTVEVDLCGHATLASARILFDEYLSSDCSQVIFNSINRGTLTAFKKGDLIYLDFPADQPEEVEQNKVIYEGLGEKPLKTYKGQDDYLAVFAAEEIIRAIEPDFNKLSQLDSRGLIITAPGEEVDFVSRFFSPQSGVNEDPVTGSAYTLMIPYWHGILGKKKFSAKQLSFRSGDVECELLESRVLIGGKTARYLEGEILI</sequence>
<dbReference type="GO" id="GO:0005737">
    <property type="term" value="C:cytoplasm"/>
    <property type="evidence" value="ECO:0007669"/>
    <property type="project" value="TreeGrafter"/>
</dbReference>
<dbReference type="PIRSF" id="PIRSF016184">
    <property type="entry name" value="PhzC_PhzF"/>
    <property type="match status" value="1"/>
</dbReference>
<dbReference type="PANTHER" id="PTHR13774">
    <property type="entry name" value="PHENAZINE BIOSYNTHESIS PROTEIN"/>
    <property type="match status" value="1"/>
</dbReference>
<dbReference type="Gene3D" id="3.10.310.10">
    <property type="entry name" value="Diaminopimelate Epimerase, Chain A, domain 1"/>
    <property type="match status" value="2"/>
</dbReference>
<dbReference type="PANTHER" id="PTHR13774:SF17">
    <property type="entry name" value="PHENAZINE BIOSYNTHESIS-LIKE DOMAIN-CONTAINING PROTEIN"/>
    <property type="match status" value="1"/>
</dbReference>
<evidence type="ECO:0000256" key="2">
    <source>
        <dbReference type="ARBA" id="ARBA00023235"/>
    </source>
</evidence>
<evidence type="ECO:0000256" key="1">
    <source>
        <dbReference type="ARBA" id="ARBA00008270"/>
    </source>
</evidence>
<evidence type="ECO:0008006" key="4">
    <source>
        <dbReference type="Google" id="ProtNLM"/>
    </source>
</evidence>
<evidence type="ECO:0000313" key="3">
    <source>
        <dbReference type="EMBL" id="SVA06037.1"/>
    </source>
</evidence>
<protein>
    <recommendedName>
        <fullName evidence="4">Isomerase</fullName>
    </recommendedName>
</protein>
<organism evidence="3">
    <name type="scientific">marine metagenome</name>
    <dbReference type="NCBI Taxonomy" id="408172"/>
    <lineage>
        <taxon>unclassified sequences</taxon>
        <taxon>metagenomes</taxon>
        <taxon>ecological metagenomes</taxon>
    </lineage>
</organism>
<reference evidence="3" key="1">
    <citation type="submission" date="2018-05" db="EMBL/GenBank/DDBJ databases">
        <authorList>
            <person name="Lanie J.A."/>
            <person name="Ng W.-L."/>
            <person name="Kazmierczak K.M."/>
            <person name="Andrzejewski T.M."/>
            <person name="Davidsen T.M."/>
            <person name="Wayne K.J."/>
            <person name="Tettelin H."/>
            <person name="Glass J.I."/>
            <person name="Rusch D."/>
            <person name="Podicherti R."/>
            <person name="Tsui H.-C.T."/>
            <person name="Winkler M.E."/>
        </authorList>
    </citation>
    <scope>NUCLEOTIDE SEQUENCE</scope>
</reference>
<keyword evidence="2" id="KW-0413">Isomerase</keyword>
<gene>
    <name evidence="3" type="ORF">METZ01_LOCUS58891</name>
</gene>
<dbReference type="GO" id="GO:0016853">
    <property type="term" value="F:isomerase activity"/>
    <property type="evidence" value="ECO:0007669"/>
    <property type="project" value="UniProtKB-KW"/>
</dbReference>
<dbReference type="Pfam" id="PF02567">
    <property type="entry name" value="PhzC-PhzF"/>
    <property type="match status" value="1"/>
</dbReference>
<proteinExistence type="inferred from homology"/>
<name>A0A381SUD8_9ZZZZ</name>
<dbReference type="AlphaFoldDB" id="A0A381SUD8"/>
<dbReference type="EMBL" id="UINC01003405">
    <property type="protein sequence ID" value="SVA06037.1"/>
    <property type="molecule type" value="Genomic_DNA"/>
</dbReference>